<dbReference type="Proteomes" id="UP000327013">
    <property type="component" value="Chromosome 6"/>
</dbReference>
<keyword evidence="3" id="KW-1185">Reference proteome</keyword>
<evidence type="ECO:0000256" key="1">
    <source>
        <dbReference type="SAM" id="MobiDB-lite"/>
    </source>
</evidence>
<evidence type="ECO:0000313" key="3">
    <source>
        <dbReference type="Proteomes" id="UP000327013"/>
    </source>
</evidence>
<reference evidence="2 3" key="1">
    <citation type="submission" date="2019-06" db="EMBL/GenBank/DDBJ databases">
        <title>A chromosomal-level reference genome of Carpinus fangiana (Coryloideae, Betulaceae).</title>
        <authorList>
            <person name="Yang X."/>
            <person name="Wang Z."/>
            <person name="Zhang L."/>
            <person name="Hao G."/>
            <person name="Liu J."/>
            <person name="Yang Y."/>
        </authorList>
    </citation>
    <scope>NUCLEOTIDE SEQUENCE [LARGE SCALE GENOMIC DNA]</scope>
    <source>
        <strain evidence="2">Cfa_2016G</strain>
        <tissue evidence="2">Leaf</tissue>
    </source>
</reference>
<dbReference type="EMBL" id="CM017326">
    <property type="protein sequence ID" value="KAE8076620.1"/>
    <property type="molecule type" value="Genomic_DNA"/>
</dbReference>
<name>A0A5N6RFM6_9ROSI</name>
<proteinExistence type="predicted"/>
<sequence length="98" mass="11036">MARERKEITVQVTTQVTAQVAEQMAAQMEAYEARIRALVEGSRVVTFELEVTNIVAPAHVIYRSSVDSRSDDVNVEPNDDHNEDQPWISVGHKSRLSK</sequence>
<evidence type="ECO:0000313" key="2">
    <source>
        <dbReference type="EMBL" id="KAE8076620.1"/>
    </source>
</evidence>
<protein>
    <submittedName>
        <fullName evidence="2">Uncharacterized protein</fullName>
    </submittedName>
</protein>
<accession>A0A5N6RFM6</accession>
<dbReference type="AlphaFoldDB" id="A0A5N6RFM6"/>
<organism evidence="2 3">
    <name type="scientific">Carpinus fangiana</name>
    <dbReference type="NCBI Taxonomy" id="176857"/>
    <lineage>
        <taxon>Eukaryota</taxon>
        <taxon>Viridiplantae</taxon>
        <taxon>Streptophyta</taxon>
        <taxon>Embryophyta</taxon>
        <taxon>Tracheophyta</taxon>
        <taxon>Spermatophyta</taxon>
        <taxon>Magnoliopsida</taxon>
        <taxon>eudicotyledons</taxon>
        <taxon>Gunneridae</taxon>
        <taxon>Pentapetalae</taxon>
        <taxon>rosids</taxon>
        <taxon>fabids</taxon>
        <taxon>Fagales</taxon>
        <taxon>Betulaceae</taxon>
        <taxon>Carpinus</taxon>
    </lineage>
</organism>
<gene>
    <name evidence="2" type="ORF">FH972_015257</name>
</gene>
<feature type="region of interest" description="Disordered" evidence="1">
    <location>
        <begin position="67"/>
        <end position="98"/>
    </location>
</feature>
<feature type="compositionally biased region" description="Basic and acidic residues" evidence="1">
    <location>
        <begin position="67"/>
        <end position="84"/>
    </location>
</feature>